<keyword evidence="2" id="KW-1185">Reference proteome</keyword>
<dbReference type="Proteomes" id="UP000295008">
    <property type="component" value="Unassembled WGS sequence"/>
</dbReference>
<dbReference type="EMBL" id="SLUN01000020">
    <property type="protein sequence ID" value="TCL63755.1"/>
    <property type="molecule type" value="Genomic_DNA"/>
</dbReference>
<organism evidence="1 2">
    <name type="scientific">Hydrogenispora ethanolica</name>
    <dbReference type="NCBI Taxonomy" id="1082276"/>
    <lineage>
        <taxon>Bacteria</taxon>
        <taxon>Bacillati</taxon>
        <taxon>Bacillota</taxon>
        <taxon>Hydrogenispora</taxon>
    </lineage>
</organism>
<evidence type="ECO:0000313" key="2">
    <source>
        <dbReference type="Proteomes" id="UP000295008"/>
    </source>
</evidence>
<protein>
    <submittedName>
        <fullName evidence="1">Uncharacterized protein DUF1284</fullName>
    </submittedName>
</protein>
<proteinExistence type="predicted"/>
<evidence type="ECO:0000313" key="1">
    <source>
        <dbReference type="EMBL" id="TCL63755.1"/>
    </source>
</evidence>
<name>A0A4R1RD15_HYDET</name>
<sequence length="149" mass="16972">MVLRLRPHHILDIVRNIGHDRPNLPHPYGHGVHLITEMMLADCSRQVELVVESDDICQPCVHLASDGRCDDVLPQCEAVVAKQDYNDRLDSGLLEYLQLRRGAVMSIREYLIIVKRNLDGVTKRCTHPKEDEAYRLAGLRQGLEKLGIE</sequence>
<comment type="caution">
    <text evidence="1">The sequence shown here is derived from an EMBL/GenBank/DDBJ whole genome shotgun (WGS) entry which is preliminary data.</text>
</comment>
<dbReference type="Pfam" id="PF06935">
    <property type="entry name" value="DUF1284"/>
    <property type="match status" value="1"/>
</dbReference>
<gene>
    <name evidence="1" type="ORF">EDC14_102040</name>
</gene>
<dbReference type="AlphaFoldDB" id="A0A4R1RD15"/>
<dbReference type="InterPro" id="IPR009702">
    <property type="entry name" value="DUF1284"/>
</dbReference>
<reference evidence="1 2" key="1">
    <citation type="submission" date="2019-03" db="EMBL/GenBank/DDBJ databases">
        <title>Genomic Encyclopedia of Type Strains, Phase IV (KMG-IV): sequencing the most valuable type-strain genomes for metagenomic binning, comparative biology and taxonomic classification.</title>
        <authorList>
            <person name="Goeker M."/>
        </authorList>
    </citation>
    <scope>NUCLEOTIDE SEQUENCE [LARGE SCALE GENOMIC DNA]</scope>
    <source>
        <strain evidence="1 2">LX-B</strain>
    </source>
</reference>
<accession>A0A4R1RD15</accession>
<dbReference type="RefSeq" id="WP_165908060.1">
    <property type="nucleotide sequence ID" value="NZ_SLUN01000020.1"/>
</dbReference>